<dbReference type="Gene3D" id="3.90.180.10">
    <property type="entry name" value="Medium-chain alcohol dehydrogenases, catalytic domain"/>
    <property type="match status" value="1"/>
</dbReference>
<dbReference type="CDD" id="cd08276">
    <property type="entry name" value="MDR7"/>
    <property type="match status" value="1"/>
</dbReference>
<dbReference type="SMART" id="SM00829">
    <property type="entry name" value="PKS_ER"/>
    <property type="match status" value="1"/>
</dbReference>
<evidence type="ECO:0000313" key="2">
    <source>
        <dbReference type="EMBL" id="QDV29445.1"/>
    </source>
</evidence>
<feature type="domain" description="Enoyl reductase (ER)" evidence="1">
    <location>
        <begin position="12"/>
        <end position="337"/>
    </location>
</feature>
<dbReference type="Gene3D" id="3.40.50.720">
    <property type="entry name" value="NAD(P)-binding Rossmann-like Domain"/>
    <property type="match status" value="1"/>
</dbReference>
<dbReference type="KEGG" id="peh:Spb1_13500"/>
<keyword evidence="3" id="KW-1185">Reference proteome</keyword>
<keyword evidence="2" id="KW-0560">Oxidoreductase</keyword>
<evidence type="ECO:0000313" key="3">
    <source>
        <dbReference type="Proteomes" id="UP000315349"/>
    </source>
</evidence>
<dbReference type="RefSeq" id="WP_145297298.1">
    <property type="nucleotide sequence ID" value="NZ_CP036299.1"/>
</dbReference>
<dbReference type="InterPro" id="IPR013149">
    <property type="entry name" value="ADH-like_C"/>
</dbReference>
<dbReference type="OrthoDB" id="9787435at2"/>
<accession>A0A518GLB2</accession>
<dbReference type="InterPro" id="IPR011032">
    <property type="entry name" value="GroES-like_sf"/>
</dbReference>
<dbReference type="Pfam" id="PF00107">
    <property type="entry name" value="ADH_zinc_N"/>
    <property type="match status" value="1"/>
</dbReference>
<protein>
    <submittedName>
        <fullName evidence="2">Alcohol dehydrogenase</fullName>
        <ecNumber evidence="2">1.1.1.1</ecNumber>
    </submittedName>
</protein>
<dbReference type="GO" id="GO:0004022">
    <property type="term" value="F:alcohol dehydrogenase (NAD+) activity"/>
    <property type="evidence" value="ECO:0007669"/>
    <property type="project" value="UniProtKB-EC"/>
</dbReference>
<dbReference type="Pfam" id="PF08240">
    <property type="entry name" value="ADH_N"/>
    <property type="match status" value="1"/>
</dbReference>
<proteinExistence type="predicted"/>
<organism evidence="2 3">
    <name type="scientific">Planctopirus ephydatiae</name>
    <dbReference type="NCBI Taxonomy" id="2528019"/>
    <lineage>
        <taxon>Bacteria</taxon>
        <taxon>Pseudomonadati</taxon>
        <taxon>Planctomycetota</taxon>
        <taxon>Planctomycetia</taxon>
        <taxon>Planctomycetales</taxon>
        <taxon>Planctomycetaceae</taxon>
        <taxon>Planctopirus</taxon>
    </lineage>
</organism>
<name>A0A518GLB2_9PLAN</name>
<sequence length="343" mass="36817">MHDIDVFEYAPTADKYRLERKHRPVKQLGSHQVRVAVKAVSLNYRDHIALHNLARRQVGGRIPCSDGAGVVAEVGAGVTRWKVGDRVMGSFFATWKEGPFQMAHHQHDLGGTVDGMLGSFVTLDESALVATPGYLSDLEASTLPCAALTAYHALFVRGGLSAGQTVLCLGTGGVSVFALQFAAAAGAQVLITSSSDEKLARAIELGATHTINYRSHAEWQKVVHELTAHRGVDHVVEVGGPGTFDRSMQSVSAGGHIALIGVLTGFGPPTGSLFPLVARNIRLNGIYVGSQEMFNEMNQFLASHQLYPVIDGVFPYDQSPQAFEWLASGHHFGKVVIDLSATH</sequence>
<dbReference type="SUPFAM" id="SSF51735">
    <property type="entry name" value="NAD(P)-binding Rossmann-fold domains"/>
    <property type="match status" value="1"/>
</dbReference>
<dbReference type="InterPro" id="IPR020843">
    <property type="entry name" value="ER"/>
</dbReference>
<dbReference type="InterPro" id="IPR036291">
    <property type="entry name" value="NAD(P)-bd_dom_sf"/>
</dbReference>
<reference evidence="2 3" key="1">
    <citation type="submission" date="2019-02" db="EMBL/GenBank/DDBJ databases">
        <title>Deep-cultivation of Planctomycetes and their phenomic and genomic characterization uncovers novel biology.</title>
        <authorList>
            <person name="Wiegand S."/>
            <person name="Jogler M."/>
            <person name="Boedeker C."/>
            <person name="Pinto D."/>
            <person name="Vollmers J."/>
            <person name="Rivas-Marin E."/>
            <person name="Kohn T."/>
            <person name="Peeters S.H."/>
            <person name="Heuer A."/>
            <person name="Rast P."/>
            <person name="Oberbeckmann S."/>
            <person name="Bunk B."/>
            <person name="Jeske O."/>
            <person name="Meyerdierks A."/>
            <person name="Storesund J.E."/>
            <person name="Kallscheuer N."/>
            <person name="Luecker S."/>
            <person name="Lage O.M."/>
            <person name="Pohl T."/>
            <person name="Merkel B.J."/>
            <person name="Hornburger P."/>
            <person name="Mueller R.-W."/>
            <person name="Bruemmer F."/>
            <person name="Labrenz M."/>
            <person name="Spormann A.M."/>
            <person name="Op den Camp H."/>
            <person name="Overmann J."/>
            <person name="Amann R."/>
            <person name="Jetten M.S.M."/>
            <person name="Mascher T."/>
            <person name="Medema M.H."/>
            <person name="Devos D.P."/>
            <person name="Kaster A.-K."/>
            <person name="Ovreas L."/>
            <person name="Rohde M."/>
            <person name="Galperin M.Y."/>
            <person name="Jogler C."/>
        </authorList>
    </citation>
    <scope>NUCLEOTIDE SEQUENCE [LARGE SCALE GENOMIC DNA]</scope>
    <source>
        <strain evidence="2 3">Spb1</strain>
    </source>
</reference>
<evidence type="ECO:0000259" key="1">
    <source>
        <dbReference type="SMART" id="SM00829"/>
    </source>
</evidence>
<dbReference type="AlphaFoldDB" id="A0A518GLB2"/>
<dbReference type="InterPro" id="IPR013154">
    <property type="entry name" value="ADH-like_N"/>
</dbReference>
<dbReference type="SUPFAM" id="SSF50129">
    <property type="entry name" value="GroES-like"/>
    <property type="match status" value="1"/>
</dbReference>
<gene>
    <name evidence="2" type="ORF">Spb1_13500</name>
</gene>
<dbReference type="PANTHER" id="PTHR45033:SF2">
    <property type="entry name" value="ZINC-TYPE ALCOHOL DEHYDROGENASE-LIKE PROTEIN C1773.06C"/>
    <property type="match status" value="1"/>
</dbReference>
<dbReference type="InterPro" id="IPR052711">
    <property type="entry name" value="Zinc_ADH-like"/>
</dbReference>
<dbReference type="PANTHER" id="PTHR45033">
    <property type="match status" value="1"/>
</dbReference>
<dbReference type="EC" id="1.1.1.1" evidence="2"/>
<dbReference type="Proteomes" id="UP000315349">
    <property type="component" value="Chromosome"/>
</dbReference>
<dbReference type="EMBL" id="CP036299">
    <property type="protein sequence ID" value="QDV29445.1"/>
    <property type="molecule type" value="Genomic_DNA"/>
</dbReference>